<keyword evidence="4" id="KW-0408">Iron</keyword>
<evidence type="ECO:0000259" key="6">
    <source>
        <dbReference type="PROSITE" id="PS51085"/>
    </source>
</evidence>
<dbReference type="SUPFAM" id="SSF47741">
    <property type="entry name" value="CO dehydrogenase ISP C-domain like"/>
    <property type="match status" value="1"/>
</dbReference>
<keyword evidence="5" id="KW-0411">Iron-sulfur</keyword>
<keyword evidence="1" id="KW-0001">2Fe-2S</keyword>
<name>A0ABT0Q8E7_9RHOB</name>
<keyword evidence="8" id="KW-1185">Reference proteome</keyword>
<dbReference type="InterPro" id="IPR036884">
    <property type="entry name" value="2Fe-2S-bd_dom_sf"/>
</dbReference>
<dbReference type="Gene3D" id="3.10.20.30">
    <property type="match status" value="1"/>
</dbReference>
<evidence type="ECO:0000256" key="3">
    <source>
        <dbReference type="ARBA" id="ARBA00023002"/>
    </source>
</evidence>
<dbReference type="SUPFAM" id="SSF55961">
    <property type="entry name" value="Bet v1-like"/>
    <property type="match status" value="1"/>
</dbReference>
<dbReference type="InterPro" id="IPR002888">
    <property type="entry name" value="2Fe-2S-bd"/>
</dbReference>
<protein>
    <submittedName>
        <fullName evidence="7">2Fe-2S iron-sulfur cluster-binding protein</fullName>
    </submittedName>
</protein>
<dbReference type="Pfam" id="PF00111">
    <property type="entry name" value="Fer2"/>
    <property type="match status" value="1"/>
</dbReference>
<evidence type="ECO:0000313" key="7">
    <source>
        <dbReference type="EMBL" id="MCL6286072.1"/>
    </source>
</evidence>
<keyword evidence="3" id="KW-0560">Oxidoreductase</keyword>
<evidence type="ECO:0000256" key="2">
    <source>
        <dbReference type="ARBA" id="ARBA00022723"/>
    </source>
</evidence>
<evidence type="ECO:0000256" key="1">
    <source>
        <dbReference type="ARBA" id="ARBA00022714"/>
    </source>
</evidence>
<proteinExistence type="predicted"/>
<dbReference type="PANTHER" id="PTHR44379:SF8">
    <property type="entry name" value="XANTHINE DEHYDROGENASE IRON-SULFUR-BINDING SUBUNIT XDHC-RELATED"/>
    <property type="match status" value="1"/>
</dbReference>
<dbReference type="Pfam" id="PF06240">
    <property type="entry name" value="COXG"/>
    <property type="match status" value="1"/>
</dbReference>
<reference evidence="7" key="1">
    <citation type="submission" date="2022-05" db="EMBL/GenBank/DDBJ databases">
        <authorList>
            <person name="Park J.-S."/>
        </authorList>
    </citation>
    <scope>NUCLEOTIDE SEQUENCE</scope>
    <source>
        <strain evidence="7">2012CJ41-6</strain>
    </source>
</reference>
<dbReference type="InterPro" id="IPR051452">
    <property type="entry name" value="Diverse_Oxidoreductases"/>
</dbReference>
<dbReference type="InterPro" id="IPR023393">
    <property type="entry name" value="START-like_dom_sf"/>
</dbReference>
<dbReference type="InterPro" id="IPR001041">
    <property type="entry name" value="2Fe-2S_ferredoxin-type"/>
</dbReference>
<evidence type="ECO:0000313" key="8">
    <source>
        <dbReference type="Proteomes" id="UP001203880"/>
    </source>
</evidence>
<organism evidence="7 8">
    <name type="scientific">Ruegeria spongiae</name>
    <dbReference type="NCBI Taxonomy" id="2942209"/>
    <lineage>
        <taxon>Bacteria</taxon>
        <taxon>Pseudomonadati</taxon>
        <taxon>Pseudomonadota</taxon>
        <taxon>Alphaproteobacteria</taxon>
        <taxon>Rhodobacterales</taxon>
        <taxon>Roseobacteraceae</taxon>
        <taxon>Ruegeria</taxon>
    </lineage>
</organism>
<accession>A0ABT0Q8E7</accession>
<dbReference type="EMBL" id="JAMFMB010000051">
    <property type="protein sequence ID" value="MCL6286072.1"/>
    <property type="molecule type" value="Genomic_DNA"/>
</dbReference>
<sequence>MTETICINVNGEEFTATVPPRTQLAEVLRDHLHLTGTHLGCEQGVCGACTVMMDGRPVRSCITFAGHCDGATIQTIEGGDDPLGQMLTEAFSRHHALQCGFCTPGMLATSRDILTRFSNPDEALVRHELSGNICRCTGYQGIVAAIMDVGSQIDTCDQTRTDDIRRAAFTPFEPEENLNAAPDPATAGSVVQDKDWTVITRSFGLNHPVGDVWDLFSDVSRVASCVPGASVAEVTEETFSGAIEVSFGPIKARFGGKGTYANNLQSRKGHLSGSGADKNGQSNVRGELHYDIVKKTEDTSTVDVEFRFNVQGVLAQFNRPELVTGFVDFLLQRFVANCNSVLSGGTATSEHKIGAFSLAVAVIKSWFKRRKT</sequence>
<dbReference type="PANTHER" id="PTHR44379">
    <property type="entry name" value="OXIDOREDUCTASE WITH IRON-SULFUR SUBUNIT"/>
    <property type="match status" value="1"/>
</dbReference>
<dbReference type="Gene3D" id="3.30.530.20">
    <property type="match status" value="1"/>
</dbReference>
<dbReference type="Proteomes" id="UP001203880">
    <property type="component" value="Unassembled WGS sequence"/>
</dbReference>
<dbReference type="InterPro" id="IPR036010">
    <property type="entry name" value="2Fe-2S_ferredoxin-like_sf"/>
</dbReference>
<comment type="caution">
    <text evidence="7">The sequence shown here is derived from an EMBL/GenBank/DDBJ whole genome shotgun (WGS) entry which is preliminary data.</text>
</comment>
<gene>
    <name evidence="7" type="ORF">M3P21_21390</name>
</gene>
<dbReference type="InterPro" id="IPR010419">
    <property type="entry name" value="CO_DH_gsu"/>
</dbReference>
<feature type="domain" description="2Fe-2S ferredoxin-type" evidence="6">
    <location>
        <begin position="3"/>
        <end position="79"/>
    </location>
</feature>
<dbReference type="Gene3D" id="1.10.150.120">
    <property type="entry name" value="[2Fe-2S]-binding domain"/>
    <property type="match status" value="1"/>
</dbReference>
<dbReference type="PROSITE" id="PS51085">
    <property type="entry name" value="2FE2S_FER_2"/>
    <property type="match status" value="1"/>
</dbReference>
<dbReference type="InterPro" id="IPR006058">
    <property type="entry name" value="2Fe2S_fd_BS"/>
</dbReference>
<dbReference type="SUPFAM" id="SSF54292">
    <property type="entry name" value="2Fe-2S ferredoxin-like"/>
    <property type="match status" value="1"/>
</dbReference>
<dbReference type="InterPro" id="IPR012675">
    <property type="entry name" value="Beta-grasp_dom_sf"/>
</dbReference>
<dbReference type="CDD" id="cd00207">
    <property type="entry name" value="fer2"/>
    <property type="match status" value="1"/>
</dbReference>
<dbReference type="PROSITE" id="PS00197">
    <property type="entry name" value="2FE2S_FER_1"/>
    <property type="match status" value="1"/>
</dbReference>
<dbReference type="RefSeq" id="WP_249713468.1">
    <property type="nucleotide sequence ID" value="NZ_JAMFMB010000051.1"/>
</dbReference>
<keyword evidence="2" id="KW-0479">Metal-binding</keyword>
<evidence type="ECO:0000256" key="4">
    <source>
        <dbReference type="ARBA" id="ARBA00023004"/>
    </source>
</evidence>
<dbReference type="Pfam" id="PF01799">
    <property type="entry name" value="Fer2_2"/>
    <property type="match status" value="1"/>
</dbReference>
<evidence type="ECO:0000256" key="5">
    <source>
        <dbReference type="ARBA" id="ARBA00023014"/>
    </source>
</evidence>